<accession>A0A1D2M6H8</accession>
<protein>
    <submittedName>
        <fullName evidence="2">Uncharacterized protein</fullName>
    </submittedName>
</protein>
<dbReference type="Proteomes" id="UP000094527">
    <property type="component" value="Unassembled WGS sequence"/>
</dbReference>
<feature type="region of interest" description="Disordered" evidence="1">
    <location>
        <begin position="13"/>
        <end position="35"/>
    </location>
</feature>
<dbReference type="EMBL" id="LJIJ01003408">
    <property type="protein sequence ID" value="ODM88587.1"/>
    <property type="molecule type" value="Genomic_DNA"/>
</dbReference>
<evidence type="ECO:0000313" key="2">
    <source>
        <dbReference type="EMBL" id="ODM88587.1"/>
    </source>
</evidence>
<name>A0A1D2M6H8_ORCCI</name>
<feature type="compositionally biased region" description="Basic and acidic residues" evidence="1">
    <location>
        <begin position="24"/>
        <end position="35"/>
    </location>
</feature>
<dbReference type="AlphaFoldDB" id="A0A1D2M6H8"/>
<keyword evidence="3" id="KW-1185">Reference proteome</keyword>
<proteinExistence type="predicted"/>
<evidence type="ECO:0000313" key="3">
    <source>
        <dbReference type="Proteomes" id="UP000094527"/>
    </source>
</evidence>
<sequence>MIGHGMTMGLCSQKLPPWHGNVPRNDHGIIEKRLD</sequence>
<gene>
    <name evidence="2" type="ORF">Ocin01_18095</name>
</gene>
<evidence type="ECO:0000256" key="1">
    <source>
        <dbReference type="SAM" id="MobiDB-lite"/>
    </source>
</evidence>
<comment type="caution">
    <text evidence="2">The sequence shown here is derived from an EMBL/GenBank/DDBJ whole genome shotgun (WGS) entry which is preliminary data.</text>
</comment>
<organism evidence="2 3">
    <name type="scientific">Orchesella cincta</name>
    <name type="common">Springtail</name>
    <name type="synonym">Podura cincta</name>
    <dbReference type="NCBI Taxonomy" id="48709"/>
    <lineage>
        <taxon>Eukaryota</taxon>
        <taxon>Metazoa</taxon>
        <taxon>Ecdysozoa</taxon>
        <taxon>Arthropoda</taxon>
        <taxon>Hexapoda</taxon>
        <taxon>Collembola</taxon>
        <taxon>Entomobryomorpha</taxon>
        <taxon>Entomobryoidea</taxon>
        <taxon>Orchesellidae</taxon>
        <taxon>Orchesellinae</taxon>
        <taxon>Orchesella</taxon>
    </lineage>
</organism>
<reference evidence="2 3" key="1">
    <citation type="journal article" date="2016" name="Genome Biol. Evol.">
        <title>Gene Family Evolution Reflects Adaptation to Soil Environmental Stressors in the Genome of the Collembolan Orchesella cincta.</title>
        <authorList>
            <person name="Faddeeva-Vakhrusheva A."/>
            <person name="Derks M.F."/>
            <person name="Anvar S.Y."/>
            <person name="Agamennone V."/>
            <person name="Suring W."/>
            <person name="Smit S."/>
            <person name="van Straalen N.M."/>
            <person name="Roelofs D."/>
        </authorList>
    </citation>
    <scope>NUCLEOTIDE SEQUENCE [LARGE SCALE GENOMIC DNA]</scope>
    <source>
        <tissue evidence="2">Mixed pool</tissue>
    </source>
</reference>